<dbReference type="InterPro" id="IPR052022">
    <property type="entry name" value="26kDa_periplasmic_antigen"/>
</dbReference>
<dbReference type="AlphaFoldDB" id="A0A542VZN7"/>
<name>A0A542VZN7_ZYMMB</name>
<reference evidence="1 2" key="1">
    <citation type="submission" date="2019-06" db="EMBL/GenBank/DDBJ databases">
        <title>Genome sequencing of Zymomonas mobilis strains for genetic engineering and biofuel applications.</title>
        <authorList>
            <person name="Teravest M."/>
        </authorList>
    </citation>
    <scope>NUCLEOTIDE SEQUENCE [LARGE SCALE GENOMIC DNA]</scope>
    <source>
        <strain evidence="1 2">AN0101</strain>
    </source>
</reference>
<evidence type="ECO:0000313" key="1">
    <source>
        <dbReference type="EMBL" id="TQL16802.1"/>
    </source>
</evidence>
<dbReference type="RefSeq" id="WP_141919201.1">
    <property type="nucleotide sequence ID" value="NZ_VFOF01000001.1"/>
</dbReference>
<dbReference type="PANTHER" id="PTHR34387:SF1">
    <property type="entry name" value="PERIPLASMIC IMMUNOGENIC PROTEIN"/>
    <property type="match status" value="1"/>
</dbReference>
<proteinExistence type="predicted"/>
<gene>
    <name evidence="1" type="ORF">FBY58_0348</name>
</gene>
<evidence type="ECO:0008006" key="3">
    <source>
        <dbReference type="Google" id="ProtNLM"/>
    </source>
</evidence>
<dbReference type="EMBL" id="VFOF01000001">
    <property type="protein sequence ID" value="TQL16802.1"/>
    <property type="molecule type" value="Genomic_DNA"/>
</dbReference>
<dbReference type="GO" id="GO:0006974">
    <property type="term" value="P:DNA damage response"/>
    <property type="evidence" value="ECO:0007669"/>
    <property type="project" value="TreeGrafter"/>
</dbReference>
<dbReference type="OrthoDB" id="9813144at2"/>
<dbReference type="InterPro" id="IPR007497">
    <property type="entry name" value="SIMPL/DUF541"/>
</dbReference>
<sequence>MSKLKTLWKNSSASLKTIAIGSLLAAVPVMSLQAARSSEMTESNMQMSGTKLVISTTGEVKATPDLATITAMTSADSATAATATAENAKKMTNLLASLRESGISNDDIETRNINISPRYRYDQNKPPQRIGYQARSSIQVRIHDLNRIGAIVDKMVQANVEDLEGPNFSLSNSDQAQDQARIKAIAAAKSRADLYARSVGMRVKRIVLISEGQPNTPSGIRPMLMSVSARSADVSPTTPVVSGQQSVSITIQAVFELE</sequence>
<dbReference type="Gene3D" id="3.30.70.2970">
    <property type="entry name" value="Protein of unknown function (DUF541), domain 2"/>
    <property type="match status" value="1"/>
</dbReference>
<dbReference type="Pfam" id="PF04402">
    <property type="entry name" value="SIMPL"/>
    <property type="match status" value="1"/>
</dbReference>
<evidence type="ECO:0000313" key="2">
    <source>
        <dbReference type="Proteomes" id="UP000316887"/>
    </source>
</evidence>
<dbReference type="Gene3D" id="3.30.110.170">
    <property type="entry name" value="Protein of unknown function (DUF541), domain 1"/>
    <property type="match status" value="1"/>
</dbReference>
<dbReference type="PANTHER" id="PTHR34387">
    <property type="entry name" value="SLR1258 PROTEIN"/>
    <property type="match status" value="1"/>
</dbReference>
<organism evidence="1 2">
    <name type="scientific">Zymomonas mobilis</name>
    <dbReference type="NCBI Taxonomy" id="542"/>
    <lineage>
        <taxon>Bacteria</taxon>
        <taxon>Pseudomonadati</taxon>
        <taxon>Pseudomonadota</taxon>
        <taxon>Alphaproteobacteria</taxon>
        <taxon>Sphingomonadales</taxon>
        <taxon>Zymomonadaceae</taxon>
        <taxon>Zymomonas</taxon>
    </lineage>
</organism>
<comment type="caution">
    <text evidence="1">The sequence shown here is derived from an EMBL/GenBank/DDBJ whole genome shotgun (WGS) entry which is preliminary data.</text>
</comment>
<accession>A0A542VZN7</accession>
<protein>
    <recommendedName>
        <fullName evidence="3">26 kDa periplasmic immunogenic protein</fullName>
    </recommendedName>
</protein>
<dbReference type="Proteomes" id="UP000316887">
    <property type="component" value="Unassembled WGS sequence"/>
</dbReference>